<evidence type="ECO:0000313" key="7">
    <source>
        <dbReference type="EMBL" id="HIT49850.1"/>
    </source>
</evidence>
<dbReference type="Proteomes" id="UP000886758">
    <property type="component" value="Unassembled WGS sequence"/>
</dbReference>
<dbReference type="GO" id="GO:0042586">
    <property type="term" value="F:peptide deformylase activity"/>
    <property type="evidence" value="ECO:0007669"/>
    <property type="project" value="UniProtKB-UniRule"/>
</dbReference>
<dbReference type="PANTHER" id="PTHR10458:SF8">
    <property type="entry name" value="PEPTIDE DEFORMYLASE 2"/>
    <property type="match status" value="1"/>
</dbReference>
<feature type="binding site" evidence="6">
    <location>
        <position position="166"/>
    </location>
    <ligand>
        <name>Fe cation</name>
        <dbReference type="ChEBI" id="CHEBI:24875"/>
    </ligand>
</feature>
<comment type="caution">
    <text evidence="7">The sequence shown here is derived from an EMBL/GenBank/DDBJ whole genome shotgun (WGS) entry which is preliminary data.</text>
</comment>
<organism evidence="7 8">
    <name type="scientific">Candidatus Pelethenecus faecipullorum</name>
    <dbReference type="NCBI Taxonomy" id="2840900"/>
    <lineage>
        <taxon>Bacteria</taxon>
        <taxon>Bacillati</taxon>
        <taxon>Mycoplasmatota</taxon>
        <taxon>Mollicutes</taxon>
        <taxon>Candidatus Pelethenecus</taxon>
    </lineage>
</organism>
<dbReference type="NCBIfam" id="TIGR00079">
    <property type="entry name" value="pept_deformyl"/>
    <property type="match status" value="1"/>
</dbReference>
<evidence type="ECO:0000256" key="3">
    <source>
        <dbReference type="ARBA" id="ARBA00022801"/>
    </source>
</evidence>
<proteinExistence type="inferred from homology"/>
<dbReference type="HAMAP" id="MF_00163">
    <property type="entry name" value="Pep_deformylase"/>
    <property type="match status" value="1"/>
</dbReference>
<protein>
    <recommendedName>
        <fullName evidence="6">Peptide deformylase</fullName>
        <shortName evidence="6">PDF</shortName>
        <ecNumber evidence="6">3.5.1.88</ecNumber>
    </recommendedName>
    <alternativeName>
        <fullName evidence="6">Polypeptide deformylase</fullName>
    </alternativeName>
</protein>
<evidence type="ECO:0000256" key="2">
    <source>
        <dbReference type="ARBA" id="ARBA00022723"/>
    </source>
</evidence>
<comment type="cofactor">
    <cofactor evidence="6">
        <name>Fe(2+)</name>
        <dbReference type="ChEBI" id="CHEBI:29033"/>
    </cofactor>
    <text evidence="6">Binds 1 Fe(2+) ion.</text>
</comment>
<dbReference type="GO" id="GO:0046872">
    <property type="term" value="F:metal ion binding"/>
    <property type="evidence" value="ECO:0007669"/>
    <property type="project" value="UniProtKB-KW"/>
</dbReference>
<dbReference type="AlphaFoldDB" id="A0A9D1KI17"/>
<sequence>MYLEKDIVKEGNPLLRKTAEKVATPLSHEDLACLKGLYEYVVASSIDELVEKYQIRPGVGIAAPQVGVLKRMFAINCTDFLDEKQTQYLLAVLNPVILKKSKEMVYLPGGEGCLSVDRSTDGLVTPRHYQITAKVSLYNFNDHKIKTVTLTLEGYPAIVFQHEYDHLDGILYTDKLYSKEDIDAEPLYTLEDEESQQ</sequence>
<dbReference type="EMBL" id="DVLF01000077">
    <property type="protein sequence ID" value="HIT49850.1"/>
    <property type="molecule type" value="Genomic_DNA"/>
</dbReference>
<comment type="function">
    <text evidence="6">Removes the formyl group from the N-terminal Met of newly synthesized proteins. Requires at least a dipeptide for an efficient rate of reaction. N-terminal L-methionine is a prerequisite for activity but the enzyme has broad specificity at other positions.</text>
</comment>
<dbReference type="FunFam" id="3.90.45.10:FF:000002">
    <property type="entry name" value="Peptide deformylase"/>
    <property type="match status" value="1"/>
</dbReference>
<feature type="binding site" evidence="6">
    <location>
        <position position="113"/>
    </location>
    <ligand>
        <name>Fe cation</name>
        <dbReference type="ChEBI" id="CHEBI:24875"/>
    </ligand>
</feature>
<dbReference type="SUPFAM" id="SSF56420">
    <property type="entry name" value="Peptide deformylase"/>
    <property type="match status" value="1"/>
</dbReference>
<keyword evidence="3 6" id="KW-0378">Hydrolase</keyword>
<evidence type="ECO:0000256" key="1">
    <source>
        <dbReference type="ARBA" id="ARBA00010759"/>
    </source>
</evidence>
<reference evidence="7" key="1">
    <citation type="submission" date="2020-10" db="EMBL/GenBank/DDBJ databases">
        <authorList>
            <person name="Gilroy R."/>
        </authorList>
    </citation>
    <scope>NUCLEOTIDE SEQUENCE</scope>
    <source>
        <strain evidence="7">ChiW17-6978</strain>
    </source>
</reference>
<keyword evidence="2 6" id="KW-0479">Metal-binding</keyword>
<accession>A0A9D1KI17</accession>
<comment type="similarity">
    <text evidence="1 6">Belongs to the polypeptide deformylase family.</text>
</comment>
<feature type="binding site" evidence="6">
    <location>
        <position position="162"/>
    </location>
    <ligand>
        <name>Fe cation</name>
        <dbReference type="ChEBI" id="CHEBI:24875"/>
    </ligand>
</feature>
<evidence type="ECO:0000256" key="5">
    <source>
        <dbReference type="ARBA" id="ARBA00023004"/>
    </source>
</evidence>
<dbReference type="PRINTS" id="PR01576">
    <property type="entry name" value="PDEFORMYLASE"/>
</dbReference>
<keyword evidence="4 6" id="KW-0648">Protein biosynthesis</keyword>
<comment type="catalytic activity">
    <reaction evidence="6">
        <text>N-terminal N-formyl-L-methionyl-[peptide] + H2O = N-terminal L-methionyl-[peptide] + formate</text>
        <dbReference type="Rhea" id="RHEA:24420"/>
        <dbReference type="Rhea" id="RHEA-COMP:10639"/>
        <dbReference type="Rhea" id="RHEA-COMP:10640"/>
        <dbReference type="ChEBI" id="CHEBI:15377"/>
        <dbReference type="ChEBI" id="CHEBI:15740"/>
        <dbReference type="ChEBI" id="CHEBI:49298"/>
        <dbReference type="ChEBI" id="CHEBI:64731"/>
        <dbReference type="EC" id="3.5.1.88"/>
    </reaction>
</comment>
<keyword evidence="5 6" id="KW-0408">Iron</keyword>
<dbReference type="Pfam" id="PF01327">
    <property type="entry name" value="Pep_deformylase"/>
    <property type="match status" value="1"/>
</dbReference>
<reference evidence="7" key="2">
    <citation type="journal article" date="2021" name="PeerJ">
        <title>Extensive microbial diversity within the chicken gut microbiome revealed by metagenomics and culture.</title>
        <authorList>
            <person name="Gilroy R."/>
            <person name="Ravi A."/>
            <person name="Getino M."/>
            <person name="Pursley I."/>
            <person name="Horton D.L."/>
            <person name="Alikhan N.F."/>
            <person name="Baker D."/>
            <person name="Gharbi K."/>
            <person name="Hall N."/>
            <person name="Watson M."/>
            <person name="Adriaenssens E.M."/>
            <person name="Foster-Nyarko E."/>
            <person name="Jarju S."/>
            <person name="Secka A."/>
            <person name="Antonio M."/>
            <person name="Oren A."/>
            <person name="Chaudhuri R.R."/>
            <person name="La Ragione R."/>
            <person name="Hildebrand F."/>
            <person name="Pallen M.J."/>
        </authorList>
    </citation>
    <scope>NUCLEOTIDE SEQUENCE</scope>
    <source>
        <strain evidence="7">ChiW17-6978</strain>
    </source>
</reference>
<dbReference type="PANTHER" id="PTHR10458">
    <property type="entry name" value="PEPTIDE DEFORMYLASE"/>
    <property type="match status" value="1"/>
</dbReference>
<dbReference type="InterPro" id="IPR023635">
    <property type="entry name" value="Peptide_deformylase"/>
</dbReference>
<evidence type="ECO:0000256" key="6">
    <source>
        <dbReference type="HAMAP-Rule" id="MF_00163"/>
    </source>
</evidence>
<evidence type="ECO:0000256" key="4">
    <source>
        <dbReference type="ARBA" id="ARBA00022917"/>
    </source>
</evidence>
<dbReference type="CDD" id="cd00487">
    <property type="entry name" value="Pep_deformylase"/>
    <property type="match status" value="1"/>
</dbReference>
<evidence type="ECO:0000313" key="8">
    <source>
        <dbReference type="Proteomes" id="UP000886758"/>
    </source>
</evidence>
<name>A0A9D1KI17_9MOLU</name>
<dbReference type="PIRSF" id="PIRSF004749">
    <property type="entry name" value="Pep_def"/>
    <property type="match status" value="1"/>
</dbReference>
<dbReference type="GO" id="GO:0006412">
    <property type="term" value="P:translation"/>
    <property type="evidence" value="ECO:0007669"/>
    <property type="project" value="UniProtKB-UniRule"/>
</dbReference>
<dbReference type="Gene3D" id="3.90.45.10">
    <property type="entry name" value="Peptide deformylase"/>
    <property type="match status" value="1"/>
</dbReference>
<feature type="active site" evidence="6">
    <location>
        <position position="163"/>
    </location>
</feature>
<gene>
    <name evidence="6 7" type="primary">def</name>
    <name evidence="7" type="ORF">IAD46_02365</name>
</gene>
<dbReference type="EC" id="3.5.1.88" evidence="6"/>
<dbReference type="InterPro" id="IPR036821">
    <property type="entry name" value="Peptide_deformylase_sf"/>
</dbReference>